<name>A0A0V1CTB3_TRIBR</name>
<gene>
    <name evidence="1" type="ORF">T03_15689</name>
</gene>
<sequence length="78" mass="8917">MIVDVNKETINMHAYLPSSALPRRSGIFTVLPVLSQIKSARKTMATKAWEANEKQIYPLCLPTRIINNDYILVEHMQC</sequence>
<comment type="caution">
    <text evidence="1">The sequence shown here is derived from an EMBL/GenBank/DDBJ whole genome shotgun (WGS) entry which is preliminary data.</text>
</comment>
<reference evidence="1 2" key="1">
    <citation type="submission" date="2015-01" db="EMBL/GenBank/DDBJ databases">
        <title>Evolution of Trichinella species and genotypes.</title>
        <authorList>
            <person name="Korhonen P.K."/>
            <person name="Edoardo P."/>
            <person name="Giuseppe L.R."/>
            <person name="Gasser R.B."/>
        </authorList>
    </citation>
    <scope>NUCLEOTIDE SEQUENCE [LARGE SCALE GENOMIC DNA]</scope>
    <source>
        <strain evidence="1">ISS120</strain>
    </source>
</reference>
<organism evidence="1 2">
    <name type="scientific">Trichinella britovi</name>
    <name type="common">Parasitic roundworm</name>
    <dbReference type="NCBI Taxonomy" id="45882"/>
    <lineage>
        <taxon>Eukaryota</taxon>
        <taxon>Metazoa</taxon>
        <taxon>Ecdysozoa</taxon>
        <taxon>Nematoda</taxon>
        <taxon>Enoplea</taxon>
        <taxon>Dorylaimia</taxon>
        <taxon>Trichinellida</taxon>
        <taxon>Trichinellidae</taxon>
        <taxon>Trichinella</taxon>
    </lineage>
</organism>
<protein>
    <submittedName>
        <fullName evidence="1">Uncharacterized protein</fullName>
    </submittedName>
</protein>
<dbReference type="EMBL" id="JYDI01000106">
    <property type="protein sequence ID" value="KRY52370.1"/>
    <property type="molecule type" value="Genomic_DNA"/>
</dbReference>
<dbReference type="STRING" id="45882.A0A0V1CTB3"/>
<evidence type="ECO:0000313" key="2">
    <source>
        <dbReference type="Proteomes" id="UP000054653"/>
    </source>
</evidence>
<dbReference type="OrthoDB" id="10356677at2759"/>
<dbReference type="AlphaFoldDB" id="A0A0V1CTB3"/>
<dbReference type="Proteomes" id="UP000054653">
    <property type="component" value="Unassembled WGS sequence"/>
</dbReference>
<evidence type="ECO:0000313" key="1">
    <source>
        <dbReference type="EMBL" id="KRY52370.1"/>
    </source>
</evidence>
<accession>A0A0V1CTB3</accession>
<proteinExistence type="predicted"/>
<keyword evidence="2" id="KW-1185">Reference proteome</keyword>